<evidence type="ECO:0000256" key="12">
    <source>
        <dbReference type="SAM" id="Phobius"/>
    </source>
</evidence>
<organism evidence="16 17">
    <name type="scientific">Mucilaginibacter terrigena</name>
    <dbReference type="NCBI Taxonomy" id="2492395"/>
    <lineage>
        <taxon>Bacteria</taxon>
        <taxon>Pseudomonadati</taxon>
        <taxon>Bacteroidota</taxon>
        <taxon>Sphingobacteriia</taxon>
        <taxon>Sphingobacteriales</taxon>
        <taxon>Sphingobacteriaceae</taxon>
        <taxon>Mucilaginibacter</taxon>
    </lineage>
</organism>
<dbReference type="Gene3D" id="1.10.287.90">
    <property type="match status" value="1"/>
</dbReference>
<dbReference type="Proteomes" id="UP000293331">
    <property type="component" value="Unassembled WGS sequence"/>
</dbReference>
<dbReference type="InterPro" id="IPR002429">
    <property type="entry name" value="CcO_II-like_C"/>
</dbReference>
<evidence type="ECO:0000256" key="3">
    <source>
        <dbReference type="ARBA" id="ARBA00022448"/>
    </source>
</evidence>
<dbReference type="PROSITE" id="PS50999">
    <property type="entry name" value="COX2_TM"/>
    <property type="match status" value="1"/>
</dbReference>
<comment type="similarity">
    <text evidence="2 10">Belongs to the cytochrome c oxidase subunit 2 family.</text>
</comment>
<evidence type="ECO:0000256" key="5">
    <source>
        <dbReference type="ARBA" id="ARBA00022692"/>
    </source>
</evidence>
<evidence type="ECO:0000256" key="9">
    <source>
        <dbReference type="ARBA" id="ARBA00023136"/>
    </source>
</evidence>
<dbReference type="EMBL" id="SEWG01000007">
    <property type="protein sequence ID" value="RYU87328.1"/>
    <property type="molecule type" value="Genomic_DNA"/>
</dbReference>
<keyword evidence="9 12" id="KW-0472">Membrane</keyword>
<keyword evidence="13" id="KW-0732">Signal</keyword>
<dbReference type="InterPro" id="IPR036257">
    <property type="entry name" value="Cyt_c_oxidase_su2_TM_sf"/>
</dbReference>
<feature type="transmembrane region" description="Helical" evidence="12">
    <location>
        <begin position="95"/>
        <end position="113"/>
    </location>
</feature>
<dbReference type="Gene3D" id="2.60.40.420">
    <property type="entry name" value="Cupredoxins - blue copper proteins"/>
    <property type="match status" value="1"/>
</dbReference>
<feature type="transmembrane region" description="Helical" evidence="12">
    <location>
        <begin position="183"/>
        <end position="203"/>
    </location>
</feature>
<evidence type="ECO:0000256" key="6">
    <source>
        <dbReference type="ARBA" id="ARBA00022967"/>
    </source>
</evidence>
<dbReference type="SUPFAM" id="SSF49503">
    <property type="entry name" value="Cupredoxins"/>
    <property type="match status" value="1"/>
</dbReference>
<comment type="caution">
    <text evidence="16">The sequence shown here is derived from an EMBL/GenBank/DDBJ whole genome shotgun (WGS) entry which is preliminary data.</text>
</comment>
<name>A0A4Q5LI03_9SPHI</name>
<keyword evidence="6" id="KW-1278">Translocase</keyword>
<keyword evidence="11" id="KW-0479">Metal-binding</keyword>
<gene>
    <name evidence="16" type="ORF">EWM62_16595</name>
</gene>
<evidence type="ECO:0000256" key="4">
    <source>
        <dbReference type="ARBA" id="ARBA00022660"/>
    </source>
</evidence>
<comment type="function">
    <text evidence="11">Subunits I and II form the functional core of the enzyme complex. Electrons originating in cytochrome c are transferred via heme a and Cu(A) to the binuclear center formed by heme a3 and Cu(B).</text>
</comment>
<dbReference type="Pfam" id="PF00116">
    <property type="entry name" value="COX2"/>
    <property type="match status" value="1"/>
</dbReference>
<evidence type="ECO:0000313" key="17">
    <source>
        <dbReference type="Proteomes" id="UP000293331"/>
    </source>
</evidence>
<feature type="transmembrane region" description="Helical" evidence="12">
    <location>
        <begin position="55"/>
        <end position="75"/>
    </location>
</feature>
<dbReference type="PROSITE" id="PS50857">
    <property type="entry name" value="COX2_CUA"/>
    <property type="match status" value="1"/>
</dbReference>
<keyword evidence="8 12" id="KW-1133">Transmembrane helix</keyword>
<dbReference type="InterPro" id="IPR008972">
    <property type="entry name" value="Cupredoxin"/>
</dbReference>
<evidence type="ECO:0000256" key="10">
    <source>
        <dbReference type="RuleBase" id="RU000456"/>
    </source>
</evidence>
<dbReference type="EC" id="7.1.1.9" evidence="11"/>
<comment type="catalytic activity">
    <reaction evidence="11">
        <text>4 Fe(II)-[cytochrome c] + O2 + 8 H(+)(in) = 4 Fe(III)-[cytochrome c] + 2 H2O + 4 H(+)(out)</text>
        <dbReference type="Rhea" id="RHEA:11436"/>
        <dbReference type="Rhea" id="RHEA-COMP:10350"/>
        <dbReference type="Rhea" id="RHEA-COMP:14399"/>
        <dbReference type="ChEBI" id="CHEBI:15377"/>
        <dbReference type="ChEBI" id="CHEBI:15378"/>
        <dbReference type="ChEBI" id="CHEBI:15379"/>
        <dbReference type="ChEBI" id="CHEBI:29033"/>
        <dbReference type="ChEBI" id="CHEBI:29034"/>
        <dbReference type="EC" id="7.1.1.9"/>
    </reaction>
</comment>
<comment type="subcellular location">
    <subcellularLocation>
        <location evidence="10">Cell membrane</location>
        <topology evidence="10">Multi-pass membrane protein</topology>
    </subcellularLocation>
    <subcellularLocation>
        <location evidence="1">Membrane</location>
        <topology evidence="1">Multi-pass membrane protein</topology>
    </subcellularLocation>
</comment>
<feature type="chain" id="PRO_5020361136" description="Cytochrome c oxidase subunit 2" evidence="13">
    <location>
        <begin position="30"/>
        <end position="399"/>
    </location>
</feature>
<dbReference type="PANTHER" id="PTHR22888:SF9">
    <property type="entry name" value="CYTOCHROME C OXIDASE SUBUNIT 2"/>
    <property type="match status" value="1"/>
</dbReference>
<dbReference type="AlphaFoldDB" id="A0A4Q5LI03"/>
<keyword evidence="4 10" id="KW-0679">Respiratory chain</keyword>
<evidence type="ECO:0000259" key="14">
    <source>
        <dbReference type="PROSITE" id="PS50857"/>
    </source>
</evidence>
<evidence type="ECO:0000256" key="13">
    <source>
        <dbReference type="SAM" id="SignalP"/>
    </source>
</evidence>
<dbReference type="InterPro" id="IPR011759">
    <property type="entry name" value="Cyt_c_oxidase_su2_TM_dom"/>
</dbReference>
<keyword evidence="11" id="KW-0186">Copper</keyword>
<evidence type="ECO:0000256" key="11">
    <source>
        <dbReference type="RuleBase" id="RU004024"/>
    </source>
</evidence>
<evidence type="ECO:0000256" key="7">
    <source>
        <dbReference type="ARBA" id="ARBA00022982"/>
    </source>
</evidence>
<keyword evidence="3 10" id="KW-0813">Transport</keyword>
<dbReference type="GO" id="GO:0004129">
    <property type="term" value="F:cytochrome-c oxidase activity"/>
    <property type="evidence" value="ECO:0007669"/>
    <property type="project" value="UniProtKB-EC"/>
</dbReference>
<comment type="cofactor">
    <cofactor evidence="11">
        <name>Cu cation</name>
        <dbReference type="ChEBI" id="CHEBI:23378"/>
    </cofactor>
    <text evidence="11">Binds a copper A center.</text>
</comment>
<dbReference type="OrthoDB" id="9781261at2"/>
<feature type="signal peptide" evidence="13">
    <location>
        <begin position="1"/>
        <end position="29"/>
    </location>
</feature>
<feature type="domain" description="Cytochrome oxidase subunit II transmembrane region profile" evidence="15">
    <location>
        <begin position="115"/>
        <end position="210"/>
    </location>
</feature>
<keyword evidence="5 10" id="KW-0812">Transmembrane</keyword>
<dbReference type="GO" id="GO:0042773">
    <property type="term" value="P:ATP synthesis coupled electron transport"/>
    <property type="evidence" value="ECO:0007669"/>
    <property type="project" value="TreeGrafter"/>
</dbReference>
<dbReference type="Pfam" id="PF02790">
    <property type="entry name" value="COX2_TM"/>
    <property type="match status" value="1"/>
</dbReference>
<evidence type="ECO:0000313" key="16">
    <source>
        <dbReference type="EMBL" id="RYU87328.1"/>
    </source>
</evidence>
<protein>
    <recommendedName>
        <fullName evidence="11">Cytochrome c oxidase subunit 2</fullName>
        <ecNumber evidence="11">7.1.1.9</ecNumber>
    </recommendedName>
</protein>
<reference evidence="16 17" key="1">
    <citation type="submission" date="2019-02" db="EMBL/GenBank/DDBJ databases">
        <title>Bacterial novel species Mucilaginibacter sp. 17JY9-4 isolated from soil.</title>
        <authorList>
            <person name="Jung H.-Y."/>
        </authorList>
    </citation>
    <scope>NUCLEOTIDE SEQUENCE [LARGE SCALE GENOMIC DNA]</scope>
    <source>
        <strain evidence="16 17">17JY9-4</strain>
    </source>
</reference>
<feature type="transmembrane region" description="Helical" evidence="12">
    <location>
        <begin position="138"/>
        <end position="163"/>
    </location>
</feature>
<proteinExistence type="inferred from homology"/>
<dbReference type="SUPFAM" id="SSF81464">
    <property type="entry name" value="Cytochrome c oxidase subunit II-like, transmembrane region"/>
    <property type="match status" value="1"/>
</dbReference>
<dbReference type="GO" id="GO:0005507">
    <property type="term" value="F:copper ion binding"/>
    <property type="evidence" value="ECO:0007669"/>
    <property type="project" value="InterPro"/>
</dbReference>
<evidence type="ECO:0000256" key="2">
    <source>
        <dbReference type="ARBA" id="ARBA00007866"/>
    </source>
</evidence>
<dbReference type="InterPro" id="IPR045187">
    <property type="entry name" value="CcO_II"/>
</dbReference>
<evidence type="ECO:0000259" key="15">
    <source>
        <dbReference type="PROSITE" id="PS50999"/>
    </source>
</evidence>
<feature type="domain" description="Cytochrome oxidase subunit II copper A binding" evidence="14">
    <location>
        <begin position="216"/>
        <end position="368"/>
    </location>
</feature>
<keyword evidence="7 10" id="KW-0249">Electron transport</keyword>
<sequence>MGFKNLISSKKILSLLAVFMLLGTSMLFAQGTESAGATASPAADAVKDNGLATAGYYILLFLIVCFVIGIVGKILRVFDLTQQIQGKEPINWNNVMGICCLIFLIAGGYAAYWEFKVHGAMILPDAASEHGVKIDEMFWTTTVLTMIVFVITQILLFTFLFRYRYNAKRRGHFLPHNNTIEKVWTIAPAIVLTILVIFGFFTWQKITDNVDAKGEPASINIDITGHQFAWELRYPGKDARLGATNYKLVTGINKLGINFKDKYSYDDLQADTMVIPVRKSIRLNIHAQDVIHSVYMPHFRVQLNAVPGLPTFFKFKPTITTAEMRIKLNKPNFEYEILCNKICGGQHYNMKKIVRVVTEAEYQGWIAQQKPYLTDKVKKSLNFAAEKKEVQPNRLALNN</sequence>
<dbReference type="PANTHER" id="PTHR22888">
    <property type="entry name" value="CYTOCHROME C OXIDASE, SUBUNIT II"/>
    <property type="match status" value="1"/>
</dbReference>
<evidence type="ECO:0000256" key="8">
    <source>
        <dbReference type="ARBA" id="ARBA00022989"/>
    </source>
</evidence>
<dbReference type="RefSeq" id="WP_129877797.1">
    <property type="nucleotide sequence ID" value="NZ_SEWG01000007.1"/>
</dbReference>
<dbReference type="GO" id="GO:0005886">
    <property type="term" value="C:plasma membrane"/>
    <property type="evidence" value="ECO:0007669"/>
    <property type="project" value="UniProtKB-SubCell"/>
</dbReference>
<accession>A0A4Q5LI03</accession>
<evidence type="ECO:0000256" key="1">
    <source>
        <dbReference type="ARBA" id="ARBA00004141"/>
    </source>
</evidence>
<keyword evidence="17" id="KW-1185">Reference proteome</keyword>